<dbReference type="EMBL" id="LAZR01005003">
    <property type="protein sequence ID" value="KKN03724.1"/>
    <property type="molecule type" value="Genomic_DNA"/>
</dbReference>
<gene>
    <name evidence="2" type="ORF">LCGC14_1104830</name>
</gene>
<dbReference type="AlphaFoldDB" id="A0A0F9MD46"/>
<sequence>MALTKDDQQAVAEHREEYGDKHGKVMAQEIEKGASISQAHKKALKGEIMATKEEIREGLAEIEHEQWIVWSKAVAPAVSPERRARWAKLWIPYSELTEEQKDQDRVWADKVLLFEDSQGVVMLEGRVQRYSVQTGQPIEATPYKILTSLIEEVPSV</sequence>
<protein>
    <submittedName>
        <fullName evidence="2">Uncharacterized protein</fullName>
    </submittedName>
</protein>
<feature type="region of interest" description="Disordered" evidence="1">
    <location>
        <begin position="1"/>
        <end position="22"/>
    </location>
</feature>
<evidence type="ECO:0000256" key="1">
    <source>
        <dbReference type="SAM" id="MobiDB-lite"/>
    </source>
</evidence>
<comment type="caution">
    <text evidence="2">The sequence shown here is derived from an EMBL/GenBank/DDBJ whole genome shotgun (WGS) entry which is preliminary data.</text>
</comment>
<reference evidence="2" key="1">
    <citation type="journal article" date="2015" name="Nature">
        <title>Complex archaea that bridge the gap between prokaryotes and eukaryotes.</title>
        <authorList>
            <person name="Spang A."/>
            <person name="Saw J.H."/>
            <person name="Jorgensen S.L."/>
            <person name="Zaremba-Niedzwiedzka K."/>
            <person name="Martijn J."/>
            <person name="Lind A.E."/>
            <person name="van Eijk R."/>
            <person name="Schleper C."/>
            <person name="Guy L."/>
            <person name="Ettema T.J."/>
        </authorList>
    </citation>
    <scope>NUCLEOTIDE SEQUENCE</scope>
</reference>
<name>A0A0F9MD46_9ZZZZ</name>
<evidence type="ECO:0000313" key="2">
    <source>
        <dbReference type="EMBL" id="KKN03724.1"/>
    </source>
</evidence>
<accession>A0A0F9MD46</accession>
<proteinExistence type="predicted"/>
<organism evidence="2">
    <name type="scientific">marine sediment metagenome</name>
    <dbReference type="NCBI Taxonomy" id="412755"/>
    <lineage>
        <taxon>unclassified sequences</taxon>
        <taxon>metagenomes</taxon>
        <taxon>ecological metagenomes</taxon>
    </lineage>
</organism>